<protein>
    <submittedName>
        <fullName evidence="8">LIM domain-containing protein ajuba-like</fullName>
    </submittedName>
</protein>
<evidence type="ECO:0000256" key="5">
    <source>
        <dbReference type="PROSITE-ProRule" id="PRU00125"/>
    </source>
</evidence>
<dbReference type="Gene3D" id="2.10.110.10">
    <property type="entry name" value="Cysteine Rich Protein"/>
    <property type="match status" value="3"/>
</dbReference>
<feature type="region of interest" description="Disordered" evidence="6">
    <location>
        <begin position="289"/>
        <end position="336"/>
    </location>
</feature>
<organism evidence="8 9">
    <name type="scientific">Huso huso</name>
    <name type="common">Beluga</name>
    <name type="synonym">Acipenser huso</name>
    <dbReference type="NCBI Taxonomy" id="61971"/>
    <lineage>
        <taxon>Eukaryota</taxon>
        <taxon>Metazoa</taxon>
        <taxon>Chordata</taxon>
        <taxon>Craniata</taxon>
        <taxon>Vertebrata</taxon>
        <taxon>Euteleostomi</taxon>
        <taxon>Actinopterygii</taxon>
        <taxon>Chondrostei</taxon>
        <taxon>Acipenseriformes</taxon>
        <taxon>Acipenseridae</taxon>
        <taxon>Huso</taxon>
    </lineage>
</organism>
<evidence type="ECO:0000256" key="3">
    <source>
        <dbReference type="ARBA" id="ARBA00022833"/>
    </source>
</evidence>
<dbReference type="CDD" id="cd09438">
    <property type="entry name" value="LIM3_Ajuba_like"/>
    <property type="match status" value="1"/>
</dbReference>
<keyword evidence="9" id="KW-1185">Reference proteome</keyword>
<keyword evidence="1 5" id="KW-0479">Metal-binding</keyword>
<dbReference type="InterPro" id="IPR047247">
    <property type="entry name" value="Ajuba-like_LIM2"/>
</dbReference>
<dbReference type="InterPro" id="IPR001781">
    <property type="entry name" value="Znf_LIM"/>
</dbReference>
<sequence length="757" mass="82259">MDRLGSKLLEKLKLTDSGSVKFNRKKDDSCNNAQNTANTKTASKTKRGSVASTQEELSGLNGGTAGVYQQLTPGNAQPATGASVEACSGTATGLRCSLRRPPLTRDCPSVDANTGEYTITEYGRGTTIDSPRGYSLEVRHSAGLQLADSNIGKDLSVHDNEFERVSSSRRYSLEMQQLMQQQHHQHHLAGFNHRFSGSEFYESPMPNGERPKRLSLQEAPTKRFSNGSDFSDRHSFFSPLQPRQLDPSPVPSYYPPPYNNAGSGSNPGLSPRSSYSLYESILISPRSSFASTASGGDSRTSVNFESRSSSNRTSGISMGYDSRHGFGGSSAESPQLSAGVGLQQPHLGCQLFHSPRSSLVVAAAAAGSSGRGGSSVNYNPPAYWGADFEIGAAFRHQQRGLYLGGSPDNRHSYPPALGSPAAASFFERDMARRSVTGYPQEQARNSAGARYQEELAYLLSRDRCLKEHTTKGTTVTGTLAQETQALASIPAGAQSTHSAPPAAALTSKQQGALIHQVSSARVSHTLTRPQEQPAQGQPGREPGESKEEYFVRKCMKCNKGVYGADNACQALDSLFHTRCFVCSSCGETLRGKAFYNVNGSVYCEEDYMFSGFQEAAEKCCMCGHLILEKILQALGNSYHPGCFRCVICNKALDGVPFTVDFSNKVYCVTDYHRIFAPKCSSCGQPILPAEGSEEIFRVVSMNKDYHFECYHCEDCGMQLSDKEGQQCFPLEGHLLCHCCHLRRANVQPQTPSLSYNH</sequence>
<feature type="compositionally biased region" description="Polar residues" evidence="6">
    <location>
        <begin position="289"/>
        <end position="305"/>
    </location>
</feature>
<proteinExistence type="predicted"/>
<dbReference type="CDD" id="cd09355">
    <property type="entry name" value="LIM2_Ajuba_like"/>
    <property type="match status" value="1"/>
</dbReference>
<keyword evidence="2" id="KW-0677">Repeat</keyword>
<reference evidence="8 9" key="1">
    <citation type="submission" date="2021-05" db="EMBL/GenBank/DDBJ databases">
        <authorList>
            <person name="Zahm M."/>
            <person name="Klopp C."/>
            <person name="Cabau C."/>
            <person name="Kuhl H."/>
            <person name="Suciu R."/>
            <person name="Ciorpac M."/>
            <person name="Holostenco D."/>
            <person name="Gessner J."/>
            <person name="Wuertz S."/>
            <person name="Hohne C."/>
            <person name="Stock M."/>
            <person name="Gislard M."/>
            <person name="Lluch J."/>
            <person name="Milhes M."/>
            <person name="Lampietro C."/>
            <person name="Lopez Roques C."/>
            <person name="Donnadieu C."/>
            <person name="Du K."/>
            <person name="Schartl M."/>
            <person name="Guiguen Y."/>
        </authorList>
    </citation>
    <scope>NUCLEOTIDE SEQUENCE [LARGE SCALE GENOMIC DNA]</scope>
    <source>
        <strain evidence="8">Hh-F2</strain>
        <tissue evidence="8">Blood</tissue>
    </source>
</reference>
<dbReference type="InterPro" id="IPR047172">
    <property type="entry name" value="Ajuba-like"/>
</dbReference>
<evidence type="ECO:0000313" key="9">
    <source>
        <dbReference type="Proteomes" id="UP001369086"/>
    </source>
</evidence>
<dbReference type="PANTHER" id="PTHR24219:SF6">
    <property type="entry name" value="WILMS TUMOR PROTEIN 1-INTERACTING PROTEIN"/>
    <property type="match status" value="1"/>
</dbReference>
<feature type="domain" description="LIM zinc-binding" evidence="7">
    <location>
        <begin position="678"/>
        <end position="746"/>
    </location>
</feature>
<feature type="compositionally biased region" description="Polar residues" evidence="6">
    <location>
        <begin position="506"/>
        <end position="535"/>
    </location>
</feature>
<dbReference type="Pfam" id="PF00412">
    <property type="entry name" value="LIM"/>
    <property type="match status" value="3"/>
</dbReference>
<feature type="domain" description="LIM zinc-binding" evidence="7">
    <location>
        <begin position="552"/>
        <end position="613"/>
    </location>
</feature>
<feature type="domain" description="LIM zinc-binding" evidence="7">
    <location>
        <begin position="617"/>
        <end position="677"/>
    </location>
</feature>
<name>A0ABR0Y639_HUSHU</name>
<comment type="caution">
    <text evidence="8">The sequence shown here is derived from an EMBL/GenBank/DDBJ whole genome shotgun (WGS) entry which is preliminary data.</text>
</comment>
<dbReference type="InterPro" id="IPR047248">
    <property type="entry name" value="Ajuba-like_LIM3"/>
</dbReference>
<evidence type="ECO:0000256" key="1">
    <source>
        <dbReference type="ARBA" id="ARBA00022723"/>
    </source>
</evidence>
<dbReference type="SMART" id="SM00132">
    <property type="entry name" value="LIM"/>
    <property type="match status" value="3"/>
</dbReference>
<keyword evidence="4 5" id="KW-0440">LIM domain</keyword>
<feature type="compositionally biased region" description="Low complexity" evidence="6">
    <location>
        <begin position="31"/>
        <end position="42"/>
    </location>
</feature>
<feature type="compositionally biased region" description="Pro residues" evidence="6">
    <location>
        <begin position="248"/>
        <end position="258"/>
    </location>
</feature>
<dbReference type="PANTHER" id="PTHR24219">
    <property type="entry name" value="LIM DOMAIN-CONTAINING PROTEIN JUB"/>
    <property type="match status" value="1"/>
</dbReference>
<feature type="region of interest" description="Disordered" evidence="6">
    <location>
        <begin position="490"/>
        <end position="545"/>
    </location>
</feature>
<feature type="compositionally biased region" description="Low complexity" evidence="6">
    <location>
        <begin position="306"/>
        <end position="317"/>
    </location>
</feature>
<dbReference type="CDD" id="cd09352">
    <property type="entry name" value="LIM1_Ajuba_like"/>
    <property type="match status" value="1"/>
</dbReference>
<dbReference type="InterPro" id="IPR047245">
    <property type="entry name" value="Ajuba-like_LIM1"/>
</dbReference>
<evidence type="ECO:0000256" key="4">
    <source>
        <dbReference type="ARBA" id="ARBA00023038"/>
    </source>
</evidence>
<keyword evidence="3 5" id="KW-0862">Zinc</keyword>
<dbReference type="Proteomes" id="UP001369086">
    <property type="component" value="Unassembled WGS sequence"/>
</dbReference>
<evidence type="ECO:0000259" key="7">
    <source>
        <dbReference type="PROSITE" id="PS50023"/>
    </source>
</evidence>
<dbReference type="SUPFAM" id="SSF57716">
    <property type="entry name" value="Glucocorticoid receptor-like (DNA-binding domain)"/>
    <property type="match status" value="2"/>
</dbReference>
<dbReference type="PROSITE" id="PS50023">
    <property type="entry name" value="LIM_DOMAIN_2"/>
    <property type="match status" value="3"/>
</dbReference>
<feature type="compositionally biased region" description="Polar residues" evidence="6">
    <location>
        <begin position="260"/>
        <end position="270"/>
    </location>
</feature>
<dbReference type="EMBL" id="JAHFZB010000047">
    <property type="protein sequence ID" value="KAK6467794.1"/>
    <property type="molecule type" value="Genomic_DNA"/>
</dbReference>
<evidence type="ECO:0000256" key="2">
    <source>
        <dbReference type="ARBA" id="ARBA00022737"/>
    </source>
</evidence>
<feature type="region of interest" description="Disordered" evidence="6">
    <location>
        <begin position="24"/>
        <end position="65"/>
    </location>
</feature>
<feature type="region of interest" description="Disordered" evidence="6">
    <location>
        <begin position="222"/>
        <end position="270"/>
    </location>
</feature>
<evidence type="ECO:0000256" key="6">
    <source>
        <dbReference type="SAM" id="MobiDB-lite"/>
    </source>
</evidence>
<accession>A0ABR0Y639</accession>
<gene>
    <name evidence="8" type="ORF">HHUSO_G34458</name>
</gene>
<evidence type="ECO:0000313" key="8">
    <source>
        <dbReference type="EMBL" id="KAK6467794.1"/>
    </source>
</evidence>